<dbReference type="KEGG" id="bcom:BAUCODRAFT_132905"/>
<evidence type="ECO:0008006" key="3">
    <source>
        <dbReference type="Google" id="ProtNLM"/>
    </source>
</evidence>
<dbReference type="HOGENOM" id="CLU_063098_0_0_1"/>
<proteinExistence type="predicted"/>
<dbReference type="PANTHER" id="PTHR38790">
    <property type="entry name" value="2EXR DOMAIN-CONTAINING PROTEIN-RELATED"/>
    <property type="match status" value="1"/>
</dbReference>
<dbReference type="OrthoDB" id="3786918at2759"/>
<dbReference type="AlphaFoldDB" id="M2MC04"/>
<accession>M2MC04</accession>
<keyword evidence="2" id="KW-1185">Reference proteome</keyword>
<evidence type="ECO:0000313" key="1">
    <source>
        <dbReference type="EMBL" id="EMC94011.1"/>
    </source>
</evidence>
<name>M2MC04_BAUPA</name>
<sequence length="273" mass="31555">MADCVQQSRLLALPAEIRMSILELLFPEDISTDYFSAGRAASGIILNERYRASLQLHVLQSCRQLYQDGGLLAFQRTAFVVNSLFVANSIIERLEYLQSTQLGSLRSITFVADARHFRKLIDWGQHPFGNSSLQLDTLTIVLQRSSFWHYLMDFTSDIVQLLRALQGVKRFVFVRNQALVKGSFKTWCNRLIGLIMKIDHHERYNTNLPNLEKVWWTWSYDEAAHSFALNAQSPKPLIDEESYFKQILPLLEALRISIESEEWNPDPRSWNGT</sequence>
<dbReference type="eggNOG" id="ENOG502TE27">
    <property type="taxonomic scope" value="Eukaryota"/>
</dbReference>
<dbReference type="Proteomes" id="UP000011761">
    <property type="component" value="Unassembled WGS sequence"/>
</dbReference>
<dbReference type="RefSeq" id="XP_007678989.1">
    <property type="nucleotide sequence ID" value="XM_007680799.1"/>
</dbReference>
<evidence type="ECO:0000313" key="2">
    <source>
        <dbReference type="Proteomes" id="UP000011761"/>
    </source>
</evidence>
<dbReference type="EMBL" id="KB445559">
    <property type="protein sequence ID" value="EMC94011.1"/>
    <property type="molecule type" value="Genomic_DNA"/>
</dbReference>
<dbReference type="GeneID" id="19108257"/>
<dbReference type="OMA" id="RSSRWHY"/>
<reference evidence="1 2" key="1">
    <citation type="journal article" date="2012" name="PLoS Pathog.">
        <title>Diverse lifestyles and strategies of plant pathogenesis encoded in the genomes of eighteen Dothideomycetes fungi.</title>
        <authorList>
            <person name="Ohm R.A."/>
            <person name="Feau N."/>
            <person name="Henrissat B."/>
            <person name="Schoch C.L."/>
            <person name="Horwitz B.A."/>
            <person name="Barry K.W."/>
            <person name="Condon B.J."/>
            <person name="Copeland A.C."/>
            <person name="Dhillon B."/>
            <person name="Glaser F."/>
            <person name="Hesse C.N."/>
            <person name="Kosti I."/>
            <person name="LaButti K."/>
            <person name="Lindquist E.A."/>
            <person name="Lucas S."/>
            <person name="Salamov A.A."/>
            <person name="Bradshaw R.E."/>
            <person name="Ciuffetti L."/>
            <person name="Hamelin R.C."/>
            <person name="Kema G.H.J."/>
            <person name="Lawrence C."/>
            <person name="Scott J.A."/>
            <person name="Spatafora J.W."/>
            <person name="Turgeon B.G."/>
            <person name="de Wit P.J.G.M."/>
            <person name="Zhong S."/>
            <person name="Goodwin S.B."/>
            <person name="Grigoriev I.V."/>
        </authorList>
    </citation>
    <scope>NUCLEOTIDE SEQUENCE [LARGE SCALE GENOMIC DNA]</scope>
    <source>
        <strain evidence="1 2">UAMH 10762</strain>
    </source>
</reference>
<gene>
    <name evidence="1" type="ORF">BAUCODRAFT_132905</name>
</gene>
<protein>
    <recommendedName>
        <fullName evidence="3">F-box domain-containing protein</fullName>
    </recommendedName>
</protein>
<organism evidence="1 2">
    <name type="scientific">Baudoinia panamericana (strain UAMH 10762)</name>
    <name type="common">Angels' share fungus</name>
    <name type="synonym">Baudoinia compniacensis (strain UAMH 10762)</name>
    <dbReference type="NCBI Taxonomy" id="717646"/>
    <lineage>
        <taxon>Eukaryota</taxon>
        <taxon>Fungi</taxon>
        <taxon>Dikarya</taxon>
        <taxon>Ascomycota</taxon>
        <taxon>Pezizomycotina</taxon>
        <taxon>Dothideomycetes</taxon>
        <taxon>Dothideomycetidae</taxon>
        <taxon>Mycosphaerellales</taxon>
        <taxon>Teratosphaeriaceae</taxon>
        <taxon>Baudoinia</taxon>
    </lineage>
</organism>